<dbReference type="Proteomes" id="UP000011115">
    <property type="component" value="Unassembled WGS sequence"/>
</dbReference>
<dbReference type="HOGENOM" id="CLU_1565614_0_0_1"/>
<proteinExistence type="predicted"/>
<dbReference type="PaxDb" id="4113-PGSC0003DMT400088059"/>
<dbReference type="AlphaFoldDB" id="M1DF52"/>
<reference evidence="1" key="2">
    <citation type="submission" date="2015-06" db="UniProtKB">
        <authorList>
            <consortium name="EnsemblPlants"/>
        </authorList>
    </citation>
    <scope>IDENTIFICATION</scope>
    <source>
        <strain evidence="1">DM1-3 516 R44</strain>
    </source>
</reference>
<accession>M1DF52</accession>
<reference evidence="2" key="1">
    <citation type="journal article" date="2011" name="Nature">
        <title>Genome sequence and analysis of the tuber crop potato.</title>
        <authorList>
            <consortium name="The Potato Genome Sequencing Consortium"/>
        </authorList>
    </citation>
    <scope>NUCLEOTIDE SEQUENCE [LARGE SCALE GENOMIC DNA]</scope>
    <source>
        <strain evidence="2">cv. DM1-3 516 R44</strain>
    </source>
</reference>
<evidence type="ECO:0000313" key="1">
    <source>
        <dbReference type="EnsemblPlants" id="PGSC0003DMT400088059"/>
    </source>
</evidence>
<organism evidence="1 2">
    <name type="scientific">Solanum tuberosum</name>
    <name type="common">Potato</name>
    <dbReference type="NCBI Taxonomy" id="4113"/>
    <lineage>
        <taxon>Eukaryota</taxon>
        <taxon>Viridiplantae</taxon>
        <taxon>Streptophyta</taxon>
        <taxon>Embryophyta</taxon>
        <taxon>Tracheophyta</taxon>
        <taxon>Spermatophyta</taxon>
        <taxon>Magnoliopsida</taxon>
        <taxon>eudicotyledons</taxon>
        <taxon>Gunneridae</taxon>
        <taxon>Pentapetalae</taxon>
        <taxon>asterids</taxon>
        <taxon>lamiids</taxon>
        <taxon>Solanales</taxon>
        <taxon>Solanaceae</taxon>
        <taxon>Solanoideae</taxon>
        <taxon>Solaneae</taxon>
        <taxon>Solanum</taxon>
    </lineage>
</organism>
<sequence length="171" mass="19359">MIREFYANWATKFQSHFVKVRGVDVILTPAVLNEIIGTSPDADPLVLTGLNIRPPYRAIQHTLCGPQSMVQWSRHSGKRYGTLQKMDMNTRRVNVRRMEEEIVNEGVPPQGPQDAQVPEVPNDVGAMTNVEIRTTFLTLTQVYACDEMAYWLPNVVLSLLKLEKVVPPMII</sequence>
<dbReference type="InParanoid" id="M1DF52"/>
<dbReference type="EnsemblPlants" id="PGSC0003DMT400088059">
    <property type="protein sequence ID" value="PGSC0003DMT400088059"/>
    <property type="gene ID" value="PGSC0003DMG400037630"/>
</dbReference>
<dbReference type="Gramene" id="PGSC0003DMT400088059">
    <property type="protein sequence ID" value="PGSC0003DMT400088059"/>
    <property type="gene ID" value="PGSC0003DMG400037630"/>
</dbReference>
<evidence type="ECO:0000313" key="2">
    <source>
        <dbReference type="Proteomes" id="UP000011115"/>
    </source>
</evidence>
<protein>
    <submittedName>
        <fullName evidence="1">Uncharacterized protein</fullName>
    </submittedName>
</protein>
<keyword evidence="2" id="KW-1185">Reference proteome</keyword>
<name>M1DF52_SOLTU</name>